<dbReference type="InterPro" id="IPR050481">
    <property type="entry name" value="UDP-glycosyltransf_plant"/>
</dbReference>
<dbReference type="AlphaFoldDB" id="A0A1J3FUV1"/>
<dbReference type="EMBL" id="GEVK01006472">
    <property type="protein sequence ID" value="JAU46360.1"/>
    <property type="molecule type" value="Transcribed_RNA"/>
</dbReference>
<dbReference type="SUPFAM" id="SSF53756">
    <property type="entry name" value="UDP-Glycosyltransferase/glycogen phosphorylase"/>
    <property type="match status" value="1"/>
</dbReference>
<keyword evidence="2" id="KW-0808">Transferase</keyword>
<dbReference type="GO" id="GO:0035251">
    <property type="term" value="F:UDP-glucosyltransferase activity"/>
    <property type="evidence" value="ECO:0007669"/>
    <property type="project" value="InterPro"/>
</dbReference>
<proteinExistence type="inferred from homology"/>
<evidence type="ECO:0000256" key="1">
    <source>
        <dbReference type="ARBA" id="ARBA00009995"/>
    </source>
</evidence>
<sequence>MWESLVSDCQIVFIPLLADQALTTRLMTEEFEVSVKVEREDSGWFSKESLRDAVNSVMDKDSEIGNLVKRNHKKLKETLVSPGLLNGLLISL</sequence>
<gene>
    <name evidence="2" type="ORF">LC_TR10722_c1_g1_i1_g.37958</name>
</gene>
<evidence type="ECO:0000313" key="2">
    <source>
        <dbReference type="EMBL" id="JAU46360.1"/>
    </source>
</evidence>
<protein>
    <submittedName>
        <fullName evidence="2">UDP-glycosyltransferase 79B5</fullName>
    </submittedName>
</protein>
<organism evidence="2">
    <name type="scientific">Noccaea caerulescens</name>
    <name type="common">Alpine penny-cress</name>
    <name type="synonym">Thlaspi caerulescens</name>
    <dbReference type="NCBI Taxonomy" id="107243"/>
    <lineage>
        <taxon>Eukaryota</taxon>
        <taxon>Viridiplantae</taxon>
        <taxon>Streptophyta</taxon>
        <taxon>Embryophyta</taxon>
        <taxon>Tracheophyta</taxon>
        <taxon>Spermatophyta</taxon>
        <taxon>Magnoliopsida</taxon>
        <taxon>eudicotyledons</taxon>
        <taxon>Gunneridae</taxon>
        <taxon>Pentapetalae</taxon>
        <taxon>rosids</taxon>
        <taxon>malvids</taxon>
        <taxon>Brassicales</taxon>
        <taxon>Brassicaceae</taxon>
        <taxon>Coluteocarpeae</taxon>
        <taxon>Noccaea</taxon>
    </lineage>
</organism>
<comment type="similarity">
    <text evidence="1">Belongs to the UDP-glycosyltransferase family.</text>
</comment>
<name>A0A1J3FUV1_NOCCA</name>
<accession>A0A1J3FUV1</accession>
<dbReference type="PANTHER" id="PTHR48049">
    <property type="entry name" value="GLYCOSYLTRANSFERASE"/>
    <property type="match status" value="1"/>
</dbReference>
<dbReference type="Gene3D" id="3.40.50.2000">
    <property type="entry name" value="Glycogen Phosphorylase B"/>
    <property type="match status" value="1"/>
</dbReference>
<reference evidence="2" key="1">
    <citation type="submission" date="2016-07" db="EMBL/GenBank/DDBJ databases">
        <title>De novo transcriptome assembly of four accessions of the metal hyperaccumulator plant Noccaea caerulescens.</title>
        <authorList>
            <person name="Blande D."/>
            <person name="Halimaa P."/>
            <person name="Tervahauta A.I."/>
            <person name="Aarts M.G."/>
            <person name="Karenlampi S.O."/>
        </authorList>
    </citation>
    <scope>NUCLEOTIDE SEQUENCE</scope>
</reference>
<dbReference type="PANTHER" id="PTHR48049:SF20">
    <property type="entry name" value="UDP-GLYCOSYLTRANSFERASE 79B4-RELATED"/>
    <property type="match status" value="1"/>
</dbReference>